<keyword evidence="5" id="KW-0472">Membrane</keyword>
<dbReference type="InterPro" id="IPR035965">
    <property type="entry name" value="PAS-like_dom_sf"/>
</dbReference>
<protein>
    <recommendedName>
        <fullName evidence="3">diguanylate cyclase</fullName>
        <ecNumber evidence="3">2.7.7.65</ecNumber>
    </recommendedName>
</protein>
<keyword evidence="5" id="KW-0812">Transmembrane</keyword>
<evidence type="ECO:0000256" key="1">
    <source>
        <dbReference type="ARBA" id="ARBA00001946"/>
    </source>
</evidence>
<dbReference type="RefSeq" id="WP_023098629.1">
    <property type="nucleotide sequence ID" value="NZ_CABMNQ010000009.1"/>
</dbReference>
<dbReference type="InterPro" id="IPR000160">
    <property type="entry name" value="GGDEF_dom"/>
</dbReference>
<dbReference type="Gene3D" id="3.30.450.20">
    <property type="entry name" value="PAS domain"/>
    <property type="match status" value="3"/>
</dbReference>
<dbReference type="InterPro" id="IPR052163">
    <property type="entry name" value="DGC-Regulatory_Protein"/>
</dbReference>
<dbReference type="NCBIfam" id="TIGR00254">
    <property type="entry name" value="GGDEF"/>
    <property type="match status" value="1"/>
</dbReference>
<dbReference type="InterPro" id="IPR029787">
    <property type="entry name" value="Nucleotide_cyclase"/>
</dbReference>
<dbReference type="InterPro" id="IPR043128">
    <property type="entry name" value="Rev_trsase/Diguanyl_cyclase"/>
</dbReference>
<evidence type="ECO:0000256" key="3">
    <source>
        <dbReference type="ARBA" id="ARBA00012528"/>
    </source>
</evidence>
<feature type="domain" description="GGDEF" evidence="6">
    <location>
        <begin position="471"/>
        <end position="604"/>
    </location>
</feature>
<feature type="transmembrane region" description="Helical" evidence="5">
    <location>
        <begin position="285"/>
        <end position="303"/>
    </location>
</feature>
<dbReference type="EC" id="2.7.7.65" evidence="3"/>
<dbReference type="Gene3D" id="3.30.70.270">
    <property type="match status" value="1"/>
</dbReference>
<evidence type="ECO:0000313" key="7">
    <source>
        <dbReference type="EMBL" id="RAZ70426.1"/>
    </source>
</evidence>
<comment type="pathway">
    <text evidence="2">Purine metabolism; 3',5'-cyclic di-GMP biosynthesis.</text>
</comment>
<dbReference type="SUPFAM" id="SSF55073">
    <property type="entry name" value="Nucleotide cyclase"/>
    <property type="match status" value="1"/>
</dbReference>
<dbReference type="SMART" id="SM00267">
    <property type="entry name" value="GGDEF"/>
    <property type="match status" value="1"/>
</dbReference>
<dbReference type="CDD" id="cd00130">
    <property type="entry name" value="PAS"/>
    <property type="match status" value="1"/>
</dbReference>
<dbReference type="AlphaFoldDB" id="A0A330GCS1"/>
<comment type="cofactor">
    <cofactor evidence="1">
        <name>Mg(2+)</name>
        <dbReference type="ChEBI" id="CHEBI:18420"/>
    </cofactor>
</comment>
<organism evidence="7 8">
    <name type="scientific">Enterobacter cloacae</name>
    <dbReference type="NCBI Taxonomy" id="550"/>
    <lineage>
        <taxon>Bacteria</taxon>
        <taxon>Pseudomonadati</taxon>
        <taxon>Pseudomonadota</taxon>
        <taxon>Gammaproteobacteria</taxon>
        <taxon>Enterobacterales</taxon>
        <taxon>Enterobacteriaceae</taxon>
        <taxon>Enterobacter</taxon>
        <taxon>Enterobacter cloacae complex</taxon>
    </lineage>
</organism>
<comment type="caution">
    <text evidence="7">The sequence shown here is derived from an EMBL/GenBank/DDBJ whole genome shotgun (WGS) entry which is preliminary data.</text>
</comment>
<dbReference type="CDD" id="cd12915">
    <property type="entry name" value="PDC2_DGC_like"/>
    <property type="match status" value="1"/>
</dbReference>
<gene>
    <name evidence="7" type="ORF">DP202_06845</name>
</gene>
<dbReference type="CDD" id="cd01949">
    <property type="entry name" value="GGDEF"/>
    <property type="match status" value="1"/>
</dbReference>
<dbReference type="NCBIfam" id="TIGR00229">
    <property type="entry name" value="sensory_box"/>
    <property type="match status" value="1"/>
</dbReference>
<dbReference type="PANTHER" id="PTHR46663">
    <property type="entry name" value="DIGUANYLATE CYCLASE DGCT-RELATED"/>
    <property type="match status" value="1"/>
</dbReference>
<reference evidence="7 8" key="1">
    <citation type="submission" date="2018-06" db="EMBL/GenBank/DDBJ databases">
        <title>ACT-28, a chromosomally-encoded AmpC with carbapenemase activity from Enterobacter kobei.</title>
        <authorList>
            <person name="Jousset A.B."/>
            <person name="Oueslati S."/>
            <person name="Bernabeu S."/>
            <person name="Takissian J."/>
            <person name="Creton E."/>
            <person name="Vogel A."/>
            <person name="Cotellon G."/>
            <person name="Bonnin R.A."/>
            <person name="Dortet L."/>
            <person name="Naas T."/>
        </authorList>
    </citation>
    <scope>NUCLEOTIDE SEQUENCE [LARGE SCALE GENOMIC DNA]</scope>
    <source>
        <strain evidence="7 8">99B3</strain>
    </source>
</reference>
<name>A0A330GCS1_ENTCL</name>
<dbReference type="GO" id="GO:0052621">
    <property type="term" value="F:diguanylate cyclase activity"/>
    <property type="evidence" value="ECO:0007669"/>
    <property type="project" value="UniProtKB-EC"/>
</dbReference>
<dbReference type="Pfam" id="PF13426">
    <property type="entry name" value="PAS_9"/>
    <property type="match status" value="1"/>
</dbReference>
<dbReference type="PANTHER" id="PTHR46663:SF2">
    <property type="entry name" value="GGDEF DOMAIN-CONTAINING PROTEIN"/>
    <property type="match status" value="1"/>
</dbReference>
<evidence type="ECO:0000256" key="2">
    <source>
        <dbReference type="ARBA" id="ARBA00004665"/>
    </source>
</evidence>
<dbReference type="FunFam" id="3.30.70.270:FF:000001">
    <property type="entry name" value="Diguanylate cyclase domain protein"/>
    <property type="match status" value="1"/>
</dbReference>
<sequence>MLRLASLLVFSNVAVASILIFGVSLSLKNSRDADIYEAQQAAANLANSLSIEIGAQMHLIENSLSTIALRVSDVHSEEERNRIVTKELAEQGMLLPQVSNLRFADASVTVGIEVNGKAVDVSKSSHFLSAAHVEKMVFSEPVLCDDSNEWCIVLARGLRTKNGNFYGIIYAEVRSDALMTRFSRLDMGDAGAIALRTNSLNLVARFSRSDPWSKKGVGEKIVSDELLDQLSKGDERGWYITPTPLDHIERITAYSRIEGYPLIALTGLATDEFLKNWRAEALRQALLVLMVLGITAAYSYYLFRTQRAERKARLEAIGVVQEQSLMLENNLVGMMRVRERKIVWANMATSRIFGYENGQLDGQPSRHLYLNDEDHQRIGIAGYTALRNDGRYSVQLQMQRQNGDAIWIDLSGAAVSEKESLWMMVDIDSIKRSEKNAQDLALSDALTGIANRRSFDLRLEGALSNARRNKKFIAVCYMDLDGFKKINDVYGHDAGDTVLCQTAKRLTEAIRGNDVVARLGGDEFAVLLNSVEGTAGATVVIQRCLEQIRESIEIAPGKYVQIDASIGIVVGSGDSAPQDLLRSADEMMYSVKKGGKGRIQAVAIKSIAANTEEAK</sequence>
<proteinExistence type="predicted"/>
<comment type="catalytic activity">
    <reaction evidence="4">
        <text>2 GTP = 3',3'-c-di-GMP + 2 diphosphate</text>
        <dbReference type="Rhea" id="RHEA:24898"/>
        <dbReference type="ChEBI" id="CHEBI:33019"/>
        <dbReference type="ChEBI" id="CHEBI:37565"/>
        <dbReference type="ChEBI" id="CHEBI:58805"/>
        <dbReference type="EC" id="2.7.7.65"/>
    </reaction>
</comment>
<dbReference type="Proteomes" id="UP000251576">
    <property type="component" value="Unassembled WGS sequence"/>
</dbReference>
<dbReference type="EMBL" id="QMDH01000009">
    <property type="protein sequence ID" value="RAZ70426.1"/>
    <property type="molecule type" value="Genomic_DNA"/>
</dbReference>
<evidence type="ECO:0000259" key="6">
    <source>
        <dbReference type="PROSITE" id="PS50887"/>
    </source>
</evidence>
<keyword evidence="5" id="KW-1133">Transmembrane helix</keyword>
<dbReference type="PROSITE" id="PS50887">
    <property type="entry name" value="GGDEF"/>
    <property type="match status" value="1"/>
</dbReference>
<dbReference type="SUPFAM" id="SSF55785">
    <property type="entry name" value="PYP-like sensor domain (PAS domain)"/>
    <property type="match status" value="1"/>
</dbReference>
<dbReference type="Pfam" id="PF00990">
    <property type="entry name" value="GGDEF"/>
    <property type="match status" value="1"/>
</dbReference>
<dbReference type="CDD" id="cd12914">
    <property type="entry name" value="PDC1_DGC_like"/>
    <property type="match status" value="1"/>
</dbReference>
<evidence type="ECO:0000256" key="5">
    <source>
        <dbReference type="SAM" id="Phobius"/>
    </source>
</evidence>
<accession>A0A330GCS1</accession>
<dbReference type="InterPro" id="IPR000014">
    <property type="entry name" value="PAS"/>
</dbReference>
<evidence type="ECO:0000313" key="8">
    <source>
        <dbReference type="Proteomes" id="UP000251576"/>
    </source>
</evidence>
<evidence type="ECO:0000256" key="4">
    <source>
        <dbReference type="ARBA" id="ARBA00034247"/>
    </source>
</evidence>